<keyword evidence="1" id="KW-0732">Signal</keyword>
<proteinExistence type="predicted"/>
<comment type="caution">
    <text evidence="2">The sequence shown here is derived from an EMBL/GenBank/DDBJ whole genome shotgun (WGS) entry which is preliminary data.</text>
</comment>
<protein>
    <recommendedName>
        <fullName evidence="4">Lipoprotein</fullName>
    </recommendedName>
</protein>
<feature type="chain" id="PRO_5032467336" description="Lipoprotein" evidence="1">
    <location>
        <begin position="20"/>
        <end position="171"/>
    </location>
</feature>
<gene>
    <name evidence="2" type="ORF">DLM78_22245</name>
</gene>
<dbReference type="EMBL" id="QHCS01000010">
    <property type="protein sequence ID" value="RHX83231.1"/>
    <property type="molecule type" value="Genomic_DNA"/>
</dbReference>
<name>A0A8B3CJG5_9LEPT</name>
<accession>A0A8B3CJG5</accession>
<feature type="signal peptide" evidence="1">
    <location>
        <begin position="1"/>
        <end position="19"/>
    </location>
</feature>
<dbReference type="Proteomes" id="UP000266669">
    <property type="component" value="Unassembled WGS sequence"/>
</dbReference>
<organism evidence="2 3">
    <name type="scientific">Leptospira stimsonii</name>
    <dbReference type="NCBI Taxonomy" id="2202203"/>
    <lineage>
        <taxon>Bacteria</taxon>
        <taxon>Pseudomonadati</taxon>
        <taxon>Spirochaetota</taxon>
        <taxon>Spirochaetia</taxon>
        <taxon>Leptospirales</taxon>
        <taxon>Leptospiraceae</taxon>
        <taxon>Leptospira</taxon>
    </lineage>
</organism>
<evidence type="ECO:0000313" key="3">
    <source>
        <dbReference type="Proteomes" id="UP000266669"/>
    </source>
</evidence>
<sequence length="171" mass="18847">MKKYYICCLLILMSLYSFSCDDWNGEHVKKGQNELAYFIATYAPQPYDSSCDLNSMSTPLSVNSPVTTGSFDHKYKVTTGQSGLKYSFTTSADYPTCGAELVIYNCVRPNIYATNSLVTCDQGSYTNHISAGTQICTIPSFSNTKVLILINDKTNQFPSTPCANISFTVLP</sequence>
<evidence type="ECO:0000313" key="2">
    <source>
        <dbReference type="EMBL" id="RHX83231.1"/>
    </source>
</evidence>
<evidence type="ECO:0008006" key="4">
    <source>
        <dbReference type="Google" id="ProtNLM"/>
    </source>
</evidence>
<dbReference type="AlphaFoldDB" id="A0A8B3CJG5"/>
<evidence type="ECO:0000256" key="1">
    <source>
        <dbReference type="SAM" id="SignalP"/>
    </source>
</evidence>
<reference evidence="3" key="1">
    <citation type="submission" date="2018-05" db="EMBL/GenBank/DDBJ databases">
        <title>Leptospira yasudae sp. nov. and Leptospira stimsonii sp. nov., two pathogenic species of the genus Leptospira isolated from environmental sources.</title>
        <authorList>
            <person name="Casanovas-Massana A."/>
            <person name="Hamond C."/>
            <person name="Santos L.A."/>
            <person name="Hacker K.P."/>
            <person name="Balassiano I."/>
            <person name="Medeiros M.A."/>
            <person name="Reis M.G."/>
            <person name="Ko A.I."/>
            <person name="Wunder E.A."/>
        </authorList>
    </citation>
    <scope>NUCLEOTIDE SEQUENCE [LARGE SCALE GENOMIC DNA]</scope>
    <source>
        <strain evidence="3">AMB6-RJ</strain>
    </source>
</reference>
<dbReference type="RefSeq" id="WP_118983958.1">
    <property type="nucleotide sequence ID" value="NZ_QHCS01000010.1"/>
</dbReference>